<dbReference type="PROSITE" id="PS50088">
    <property type="entry name" value="ANK_REPEAT"/>
    <property type="match status" value="2"/>
</dbReference>
<organism evidence="5 6">
    <name type="scientific">Aspergillus bertholletiae</name>
    <dbReference type="NCBI Taxonomy" id="1226010"/>
    <lineage>
        <taxon>Eukaryota</taxon>
        <taxon>Fungi</taxon>
        <taxon>Dikarya</taxon>
        <taxon>Ascomycota</taxon>
        <taxon>Pezizomycotina</taxon>
        <taxon>Eurotiomycetes</taxon>
        <taxon>Eurotiomycetidae</taxon>
        <taxon>Eurotiales</taxon>
        <taxon>Aspergillaceae</taxon>
        <taxon>Aspergillus</taxon>
        <taxon>Aspergillus subgen. Circumdati</taxon>
    </lineage>
</organism>
<keyword evidence="4" id="KW-0175">Coiled coil</keyword>
<evidence type="ECO:0000256" key="1">
    <source>
        <dbReference type="ARBA" id="ARBA00022737"/>
    </source>
</evidence>
<protein>
    <submittedName>
        <fullName evidence="5">Uncharacterized protein</fullName>
    </submittedName>
</protein>
<name>A0A5N7B1L2_9EURO</name>
<keyword evidence="6" id="KW-1185">Reference proteome</keyword>
<dbReference type="InterPro" id="IPR027417">
    <property type="entry name" value="P-loop_NTPase"/>
</dbReference>
<dbReference type="Gene3D" id="3.40.50.300">
    <property type="entry name" value="P-loop containing nucleotide triphosphate hydrolases"/>
    <property type="match status" value="1"/>
</dbReference>
<gene>
    <name evidence="5" type="ORF">BDV26DRAFT_268320</name>
</gene>
<dbReference type="PROSITE" id="PS50297">
    <property type="entry name" value="ANK_REP_REGION"/>
    <property type="match status" value="2"/>
</dbReference>
<dbReference type="SUPFAM" id="SSF48403">
    <property type="entry name" value="Ankyrin repeat"/>
    <property type="match status" value="1"/>
</dbReference>
<evidence type="ECO:0000256" key="2">
    <source>
        <dbReference type="ARBA" id="ARBA00023043"/>
    </source>
</evidence>
<evidence type="ECO:0000313" key="6">
    <source>
        <dbReference type="Proteomes" id="UP000326198"/>
    </source>
</evidence>
<feature type="repeat" description="ANK" evidence="3">
    <location>
        <begin position="355"/>
        <end position="387"/>
    </location>
</feature>
<dbReference type="AlphaFoldDB" id="A0A5N7B1L2"/>
<accession>A0A5N7B1L2</accession>
<evidence type="ECO:0000256" key="3">
    <source>
        <dbReference type="PROSITE-ProRule" id="PRU00023"/>
    </source>
</evidence>
<dbReference type="EMBL" id="ML736265">
    <property type="protein sequence ID" value="KAE8375229.1"/>
    <property type="molecule type" value="Genomic_DNA"/>
</dbReference>
<evidence type="ECO:0000256" key="4">
    <source>
        <dbReference type="SAM" id="Coils"/>
    </source>
</evidence>
<evidence type="ECO:0000313" key="5">
    <source>
        <dbReference type="EMBL" id="KAE8375229.1"/>
    </source>
</evidence>
<sequence>MPRFQSTKQPKPTIIALLGLGGPERDVFIEQVTGIFPDSRNPRNKGDLLSTRIFKGQVNDRGLWLLDTPTPEIPVAELVDGITSAVARKSGRTDYSVDGIVYLHDITDTNVTQNASENLSVFQGLLRSASPGNTVFVTTFWDLLRTHGEGVRTEAKLNAVYGSVASICQVLDSSDGQSYRDIVRDVVSGFANAGLVEDSVDVDDAVPTPTVEELLRIIHEKDKSMARLETELQVAKETSARQVRDVQQKAADEKATLYQQLQAALRDVNQLKEDLSRSQKICVEEMRKLRKQFESRKRDSNNNLRTLEMKRSNSARHGDELCRDMAPARLCTQKPSHQMHSSNGQASSLNVLDARGEFPLYSAAAAGYYDEVKRMLEQGANPSMRTLFHWTALHWAVGNGHMEVVQLLLDYGADINVASDTGSTPLDMAQTDLMKGMLRQRGAR</sequence>
<proteinExistence type="predicted"/>
<reference evidence="5 6" key="1">
    <citation type="submission" date="2019-04" db="EMBL/GenBank/DDBJ databases">
        <title>Friends and foes A comparative genomics studyof 23 Aspergillus species from section Flavi.</title>
        <authorList>
            <consortium name="DOE Joint Genome Institute"/>
            <person name="Kjaerbolling I."/>
            <person name="Vesth T."/>
            <person name="Frisvad J.C."/>
            <person name="Nybo J.L."/>
            <person name="Theobald S."/>
            <person name="Kildgaard S."/>
            <person name="Isbrandt T."/>
            <person name="Kuo A."/>
            <person name="Sato A."/>
            <person name="Lyhne E.K."/>
            <person name="Kogle M.E."/>
            <person name="Wiebenga A."/>
            <person name="Kun R.S."/>
            <person name="Lubbers R.J."/>
            <person name="Makela M.R."/>
            <person name="Barry K."/>
            <person name="Chovatia M."/>
            <person name="Clum A."/>
            <person name="Daum C."/>
            <person name="Haridas S."/>
            <person name="He G."/>
            <person name="LaButti K."/>
            <person name="Lipzen A."/>
            <person name="Mondo S."/>
            <person name="Riley R."/>
            <person name="Salamov A."/>
            <person name="Simmons B.A."/>
            <person name="Magnuson J.K."/>
            <person name="Henrissat B."/>
            <person name="Mortensen U.H."/>
            <person name="Larsen T.O."/>
            <person name="Devries R.P."/>
            <person name="Grigoriev I.V."/>
            <person name="Machida M."/>
            <person name="Baker S.E."/>
            <person name="Andersen M.R."/>
        </authorList>
    </citation>
    <scope>NUCLEOTIDE SEQUENCE [LARGE SCALE GENOMIC DNA]</scope>
    <source>
        <strain evidence="5 6">IBT 29228</strain>
    </source>
</reference>
<dbReference type="InterPro" id="IPR036770">
    <property type="entry name" value="Ankyrin_rpt-contain_sf"/>
</dbReference>
<dbReference type="OrthoDB" id="4772757at2759"/>
<feature type="coiled-coil region" evidence="4">
    <location>
        <begin position="211"/>
        <end position="310"/>
    </location>
</feature>
<dbReference type="Pfam" id="PF12796">
    <property type="entry name" value="Ank_2"/>
    <property type="match status" value="1"/>
</dbReference>
<dbReference type="InterPro" id="IPR002110">
    <property type="entry name" value="Ankyrin_rpt"/>
</dbReference>
<dbReference type="PANTHER" id="PTHR24171">
    <property type="entry name" value="ANKYRIN REPEAT DOMAIN-CONTAINING PROTEIN 39-RELATED"/>
    <property type="match status" value="1"/>
</dbReference>
<dbReference type="Proteomes" id="UP000326198">
    <property type="component" value="Unassembled WGS sequence"/>
</dbReference>
<keyword evidence="1" id="KW-0677">Repeat</keyword>
<dbReference type="Gene3D" id="1.25.40.20">
    <property type="entry name" value="Ankyrin repeat-containing domain"/>
    <property type="match status" value="1"/>
</dbReference>
<dbReference type="SMART" id="SM00248">
    <property type="entry name" value="ANK"/>
    <property type="match status" value="2"/>
</dbReference>
<feature type="repeat" description="ANK" evidence="3">
    <location>
        <begin position="388"/>
        <end position="420"/>
    </location>
</feature>
<keyword evidence="2 3" id="KW-0040">ANK repeat</keyword>